<dbReference type="EMBL" id="CDHN01000001">
    <property type="protein sequence ID" value="CEJ80054.1"/>
    <property type="molecule type" value="Genomic_DNA"/>
</dbReference>
<keyword evidence="1" id="KW-1133">Transmembrane helix</keyword>
<dbReference type="Pfam" id="PF24800">
    <property type="entry name" value="DUF7702"/>
    <property type="match status" value="1"/>
</dbReference>
<evidence type="ECO:0000256" key="1">
    <source>
        <dbReference type="SAM" id="Phobius"/>
    </source>
</evidence>
<name>A0A0A1T404_9HYPO</name>
<evidence type="ECO:0000259" key="2">
    <source>
        <dbReference type="Pfam" id="PF24800"/>
    </source>
</evidence>
<dbReference type="PANTHER" id="PTHR42109">
    <property type="entry name" value="UNPLACED GENOMIC SCAFFOLD UM_SCAF_CONTIG_1.265, WHOLE GENOME SHOTGUN SEQUENCE"/>
    <property type="match status" value="1"/>
</dbReference>
<sequence>MLDSHSSLGIAQIIFYVPVVPLAIFLMIRNGKVRPRMAWYPFIPFSLMRLAGGILTLVFEQKKDNTGVYIATLIMLNVGVVPLIIANLGLTRIILMDNYSHNPASTKIAKLLRIAFIAAIILFAAGGGVSSFNLSLSRILTLVGYVVFAVVLVVLISMQVYFFGKRLSLTDSSRRILRANLIASPFLILRTVYGILEVAEQDVLNTIWSPLFGSAVAFALMALLPEYIAICVWFYTGYTIPPRRELSEQTASDGNKVTV</sequence>
<feature type="transmembrane region" description="Helical" evidence="1">
    <location>
        <begin position="6"/>
        <end position="26"/>
    </location>
</feature>
<evidence type="ECO:0000313" key="3">
    <source>
        <dbReference type="EMBL" id="CEJ80054.1"/>
    </source>
</evidence>
<feature type="domain" description="DUF7702" evidence="2">
    <location>
        <begin position="2"/>
        <end position="240"/>
    </location>
</feature>
<accession>A0A0A1T404</accession>
<feature type="transmembrane region" description="Helical" evidence="1">
    <location>
        <begin position="111"/>
        <end position="130"/>
    </location>
</feature>
<dbReference type="OrthoDB" id="2560628at2759"/>
<proteinExistence type="predicted"/>
<organism evidence="3 4">
    <name type="scientific">[Torrubiella] hemipterigena</name>
    <dbReference type="NCBI Taxonomy" id="1531966"/>
    <lineage>
        <taxon>Eukaryota</taxon>
        <taxon>Fungi</taxon>
        <taxon>Dikarya</taxon>
        <taxon>Ascomycota</taxon>
        <taxon>Pezizomycotina</taxon>
        <taxon>Sordariomycetes</taxon>
        <taxon>Hypocreomycetidae</taxon>
        <taxon>Hypocreales</taxon>
        <taxon>Clavicipitaceae</taxon>
        <taxon>Clavicipitaceae incertae sedis</taxon>
        <taxon>'Torrubiella' clade</taxon>
    </lineage>
</organism>
<dbReference type="HOGENOM" id="CLU_064985_2_1_1"/>
<protein>
    <recommendedName>
        <fullName evidence="2">DUF7702 domain-containing protein</fullName>
    </recommendedName>
</protein>
<keyword evidence="1" id="KW-0472">Membrane</keyword>
<dbReference type="PANTHER" id="PTHR42109:SF2">
    <property type="entry name" value="INTEGRAL MEMBRANE PROTEIN"/>
    <property type="match status" value="1"/>
</dbReference>
<keyword evidence="4" id="KW-1185">Reference proteome</keyword>
<reference evidence="3 4" key="1">
    <citation type="journal article" date="2015" name="Genome Announc.">
        <title>Draft Genome Sequence and Gene Annotation of the Entomopathogenic Fungus Verticillium hemipterigenum.</title>
        <authorList>
            <person name="Horn F."/>
            <person name="Habel A."/>
            <person name="Scharf D.H."/>
            <person name="Dworschak J."/>
            <person name="Brakhage A.A."/>
            <person name="Guthke R."/>
            <person name="Hertweck C."/>
            <person name="Linde J."/>
        </authorList>
    </citation>
    <scope>NUCLEOTIDE SEQUENCE [LARGE SCALE GENOMIC DNA]</scope>
</reference>
<dbReference type="InterPro" id="IPR056119">
    <property type="entry name" value="DUF7702"/>
</dbReference>
<feature type="transmembrane region" description="Helical" evidence="1">
    <location>
        <begin position="38"/>
        <end position="58"/>
    </location>
</feature>
<evidence type="ECO:0000313" key="4">
    <source>
        <dbReference type="Proteomes" id="UP000039046"/>
    </source>
</evidence>
<gene>
    <name evidence="3" type="ORF">VHEMI00259</name>
</gene>
<keyword evidence="1" id="KW-0812">Transmembrane</keyword>
<dbReference type="Proteomes" id="UP000039046">
    <property type="component" value="Unassembled WGS sequence"/>
</dbReference>
<feature type="transmembrane region" description="Helical" evidence="1">
    <location>
        <begin position="176"/>
        <end position="196"/>
    </location>
</feature>
<feature type="transmembrane region" description="Helical" evidence="1">
    <location>
        <begin position="216"/>
        <end position="235"/>
    </location>
</feature>
<feature type="transmembrane region" description="Helical" evidence="1">
    <location>
        <begin position="142"/>
        <end position="164"/>
    </location>
</feature>
<feature type="transmembrane region" description="Helical" evidence="1">
    <location>
        <begin position="70"/>
        <end position="90"/>
    </location>
</feature>
<dbReference type="AlphaFoldDB" id="A0A0A1T404"/>